<dbReference type="AlphaFoldDB" id="A0AA39TRM5"/>
<name>A0AA39TRM5_ACESA</name>
<comment type="caution">
    <text evidence="2">The sequence shown here is derived from an EMBL/GenBank/DDBJ whole genome shotgun (WGS) entry which is preliminary data.</text>
</comment>
<evidence type="ECO:0000313" key="2">
    <source>
        <dbReference type="EMBL" id="KAK0607428.1"/>
    </source>
</evidence>
<accession>A0AA39TRM5</accession>
<sequence length="84" mass="9079">MEAPTQNSPGDAGLAKSVSPEEDITSSDIGGAEKKKKIYSFMEFYGAHTHTLSLSLSLCDHTSQRLGFSCAWFVEQSSSVDFSV</sequence>
<evidence type="ECO:0000313" key="3">
    <source>
        <dbReference type="Proteomes" id="UP001168877"/>
    </source>
</evidence>
<proteinExistence type="predicted"/>
<dbReference type="EMBL" id="JAUESC010000001">
    <property type="protein sequence ID" value="KAK0607428.1"/>
    <property type="molecule type" value="Genomic_DNA"/>
</dbReference>
<organism evidence="2 3">
    <name type="scientific">Acer saccharum</name>
    <name type="common">Sugar maple</name>
    <dbReference type="NCBI Taxonomy" id="4024"/>
    <lineage>
        <taxon>Eukaryota</taxon>
        <taxon>Viridiplantae</taxon>
        <taxon>Streptophyta</taxon>
        <taxon>Embryophyta</taxon>
        <taxon>Tracheophyta</taxon>
        <taxon>Spermatophyta</taxon>
        <taxon>Magnoliopsida</taxon>
        <taxon>eudicotyledons</taxon>
        <taxon>Gunneridae</taxon>
        <taxon>Pentapetalae</taxon>
        <taxon>rosids</taxon>
        <taxon>malvids</taxon>
        <taxon>Sapindales</taxon>
        <taxon>Sapindaceae</taxon>
        <taxon>Hippocastanoideae</taxon>
        <taxon>Acereae</taxon>
        <taxon>Acer</taxon>
    </lineage>
</organism>
<feature type="region of interest" description="Disordered" evidence="1">
    <location>
        <begin position="1"/>
        <end position="29"/>
    </location>
</feature>
<keyword evidence="3" id="KW-1185">Reference proteome</keyword>
<evidence type="ECO:0000256" key="1">
    <source>
        <dbReference type="SAM" id="MobiDB-lite"/>
    </source>
</evidence>
<protein>
    <submittedName>
        <fullName evidence="2">Uncharacterized protein</fullName>
    </submittedName>
</protein>
<dbReference type="Proteomes" id="UP001168877">
    <property type="component" value="Unassembled WGS sequence"/>
</dbReference>
<reference evidence="2" key="1">
    <citation type="journal article" date="2022" name="Plant J.">
        <title>Strategies of tolerance reflected in two North American maple genomes.</title>
        <authorList>
            <person name="McEvoy S.L."/>
            <person name="Sezen U.U."/>
            <person name="Trouern-Trend A."/>
            <person name="McMahon S.M."/>
            <person name="Schaberg P.G."/>
            <person name="Yang J."/>
            <person name="Wegrzyn J.L."/>
            <person name="Swenson N.G."/>
        </authorList>
    </citation>
    <scope>NUCLEOTIDE SEQUENCE</scope>
    <source>
        <strain evidence="2">NS2018</strain>
    </source>
</reference>
<gene>
    <name evidence="2" type="ORF">LWI29_014850</name>
</gene>
<reference evidence="2" key="2">
    <citation type="submission" date="2023-06" db="EMBL/GenBank/DDBJ databases">
        <authorList>
            <person name="Swenson N.G."/>
            <person name="Wegrzyn J.L."/>
            <person name="Mcevoy S.L."/>
        </authorList>
    </citation>
    <scope>NUCLEOTIDE SEQUENCE</scope>
    <source>
        <strain evidence="2">NS2018</strain>
        <tissue evidence="2">Leaf</tissue>
    </source>
</reference>